<accession>A0ABZ2D5Q6</accession>
<dbReference type="RefSeq" id="WP_338445475.1">
    <property type="nucleotide sequence ID" value="NZ_CP144918.1"/>
</dbReference>
<keyword evidence="2" id="KW-0732">Signal</keyword>
<gene>
    <name evidence="3" type="ORF">V5F89_09840</name>
</gene>
<dbReference type="Gene3D" id="3.40.50.1820">
    <property type="entry name" value="alpha/beta hydrolase"/>
    <property type="match status" value="1"/>
</dbReference>
<name>A0ABZ2D5Q6_9SPHN</name>
<keyword evidence="4" id="KW-1185">Reference proteome</keyword>
<feature type="chain" id="PRO_5045663655" description="Fungal lipase-like domain-containing protein" evidence="2">
    <location>
        <begin position="22"/>
        <end position="302"/>
    </location>
</feature>
<organism evidence="3 4">
    <name type="scientific">Pelagerythrobacter marensis</name>
    <dbReference type="NCBI Taxonomy" id="543877"/>
    <lineage>
        <taxon>Bacteria</taxon>
        <taxon>Pseudomonadati</taxon>
        <taxon>Pseudomonadota</taxon>
        <taxon>Alphaproteobacteria</taxon>
        <taxon>Sphingomonadales</taxon>
        <taxon>Erythrobacteraceae</taxon>
        <taxon>Pelagerythrobacter</taxon>
    </lineage>
</organism>
<feature type="region of interest" description="Disordered" evidence="1">
    <location>
        <begin position="272"/>
        <end position="302"/>
    </location>
</feature>
<dbReference type="Proteomes" id="UP001335183">
    <property type="component" value="Chromosome"/>
</dbReference>
<reference evidence="3 4" key="1">
    <citation type="submission" date="2024-02" db="EMBL/GenBank/DDBJ databases">
        <title>The whole genome sequence of five bacterial samples isolated from Abu Dhabi Sabkha-shore region.</title>
        <authorList>
            <person name="Sudalaimuthuasari N."/>
            <person name="Sarfraz B."/>
            <person name="Tuyisabe J.D."/>
            <person name="Mugisha Ntwali L.D.M."/>
            <person name="Ali A.I.A.A."/>
            <person name="Almansoori S.Z.A."/>
            <person name="Alajami H.S.A."/>
            <person name="Almeqbaali A.A.S."/>
            <person name="Kundu B."/>
            <person name="Saeed E.E."/>
            <person name="Sukumarinath V."/>
            <person name="Mishra A.K."/>
            <person name="Hazzouri K.M."/>
            <person name="Almaskari R."/>
            <person name="Sharma A.K."/>
            <person name="Amiri K.M.A."/>
        </authorList>
    </citation>
    <scope>NUCLEOTIDE SEQUENCE [LARGE SCALE GENOMIC DNA]</scope>
    <source>
        <strain evidence="4">kcgeb_sd</strain>
    </source>
</reference>
<proteinExistence type="predicted"/>
<sequence length="302" mass="32984">MARCLRALVGAGAAAMLSACATDLTQARAPCVYEPGGWCGFTRELAGESWRYAQLANNSYKDDEEFPHPPPGFEQTGPVHEGKAGYAYVVYDRFTPGEGGERKLAERVIAFRGTEMDSFDDWVFGNIRARHNERGWDTYAEQRKALDAQGLDAVPITLTGHSLGGAIATYVALREPRTRSYAFNPSPRFSAPEEPAANRRLAVAERGEALRGLPTGSAMFLQDMLVVNCRPRGAPWKDHSVRKLAECLTWIAAYDDGEALASLGENAIAKPPIECGPADKPHPGADVPPRGACRHKRRIEDD</sequence>
<dbReference type="EMBL" id="CP144918">
    <property type="protein sequence ID" value="WWA46576.1"/>
    <property type="molecule type" value="Genomic_DNA"/>
</dbReference>
<evidence type="ECO:0000256" key="2">
    <source>
        <dbReference type="SAM" id="SignalP"/>
    </source>
</evidence>
<evidence type="ECO:0000313" key="4">
    <source>
        <dbReference type="Proteomes" id="UP001335183"/>
    </source>
</evidence>
<dbReference type="SUPFAM" id="SSF53474">
    <property type="entry name" value="alpha/beta-Hydrolases"/>
    <property type="match status" value="1"/>
</dbReference>
<feature type="compositionally biased region" description="Basic residues" evidence="1">
    <location>
        <begin position="292"/>
        <end position="302"/>
    </location>
</feature>
<dbReference type="Pfam" id="PF26363">
    <property type="entry name" value="Phospholipase-like"/>
    <property type="match status" value="1"/>
</dbReference>
<dbReference type="InterPro" id="IPR029058">
    <property type="entry name" value="AB_hydrolase_fold"/>
</dbReference>
<dbReference type="PROSITE" id="PS51257">
    <property type="entry name" value="PROKAR_LIPOPROTEIN"/>
    <property type="match status" value="1"/>
</dbReference>
<evidence type="ECO:0008006" key="5">
    <source>
        <dbReference type="Google" id="ProtNLM"/>
    </source>
</evidence>
<evidence type="ECO:0000313" key="3">
    <source>
        <dbReference type="EMBL" id="WWA46576.1"/>
    </source>
</evidence>
<feature type="signal peptide" evidence="2">
    <location>
        <begin position="1"/>
        <end position="21"/>
    </location>
</feature>
<protein>
    <recommendedName>
        <fullName evidence="5">Fungal lipase-like domain-containing protein</fullName>
    </recommendedName>
</protein>
<evidence type="ECO:0000256" key="1">
    <source>
        <dbReference type="SAM" id="MobiDB-lite"/>
    </source>
</evidence>